<dbReference type="InterPro" id="IPR035681">
    <property type="entry name" value="ComA-like_MBL"/>
</dbReference>
<dbReference type="SMART" id="SM00849">
    <property type="entry name" value="Lactamase_B"/>
    <property type="match status" value="1"/>
</dbReference>
<dbReference type="OrthoDB" id="9761531at2"/>
<dbReference type="InterPro" id="IPR004477">
    <property type="entry name" value="ComEC_N"/>
</dbReference>
<comment type="caution">
    <text evidence="9">The sequence shown here is derived from an EMBL/GenBank/DDBJ whole genome shotgun (WGS) entry which is preliminary data.</text>
</comment>
<dbReference type="Gene3D" id="3.60.15.10">
    <property type="entry name" value="Ribonuclease Z/Hydroxyacylglutathione hydrolase-like"/>
    <property type="match status" value="1"/>
</dbReference>
<dbReference type="InterPro" id="IPR025405">
    <property type="entry name" value="DUF4131"/>
</dbReference>
<feature type="transmembrane region" description="Helical" evidence="7">
    <location>
        <begin position="336"/>
        <end position="355"/>
    </location>
</feature>
<dbReference type="NCBIfam" id="TIGR00360">
    <property type="entry name" value="ComEC_N-term"/>
    <property type="match status" value="1"/>
</dbReference>
<feature type="region of interest" description="Disordered" evidence="6">
    <location>
        <begin position="1"/>
        <end position="20"/>
    </location>
</feature>
<evidence type="ECO:0000259" key="8">
    <source>
        <dbReference type="SMART" id="SM00849"/>
    </source>
</evidence>
<feature type="transmembrane region" description="Helical" evidence="7">
    <location>
        <begin position="564"/>
        <end position="581"/>
    </location>
</feature>
<evidence type="ECO:0000256" key="1">
    <source>
        <dbReference type="ARBA" id="ARBA00004651"/>
    </source>
</evidence>
<dbReference type="Pfam" id="PF00753">
    <property type="entry name" value="Lactamase_B"/>
    <property type="match status" value="1"/>
</dbReference>
<dbReference type="AlphaFoldDB" id="A0A5C5WUJ3"/>
<feature type="transmembrane region" description="Helical" evidence="7">
    <location>
        <begin position="92"/>
        <end position="110"/>
    </location>
</feature>
<feature type="transmembrane region" description="Helical" evidence="7">
    <location>
        <begin position="540"/>
        <end position="558"/>
    </location>
</feature>
<evidence type="ECO:0000256" key="7">
    <source>
        <dbReference type="SAM" id="Phobius"/>
    </source>
</evidence>
<evidence type="ECO:0000256" key="2">
    <source>
        <dbReference type="ARBA" id="ARBA00022475"/>
    </source>
</evidence>
<name>A0A5C5WUJ3_9BACT</name>
<evidence type="ECO:0000256" key="4">
    <source>
        <dbReference type="ARBA" id="ARBA00022989"/>
    </source>
</evidence>
<feature type="transmembrane region" description="Helical" evidence="7">
    <location>
        <begin position="303"/>
        <end position="330"/>
    </location>
</feature>
<proteinExistence type="predicted"/>
<feature type="transmembrane region" description="Helical" evidence="7">
    <location>
        <begin position="602"/>
        <end position="620"/>
    </location>
</feature>
<feature type="domain" description="Metallo-beta-lactamase" evidence="8">
    <location>
        <begin position="639"/>
        <end position="839"/>
    </location>
</feature>
<dbReference type="InterPro" id="IPR052159">
    <property type="entry name" value="Competence_DNA_uptake"/>
</dbReference>
<dbReference type="Proteomes" id="UP000316598">
    <property type="component" value="Unassembled WGS sequence"/>
</dbReference>
<dbReference type="InterPro" id="IPR036866">
    <property type="entry name" value="RibonucZ/Hydroxyglut_hydro"/>
</dbReference>
<accession>A0A5C5WUJ3</accession>
<feature type="transmembrane region" description="Helical" evidence="7">
    <location>
        <begin position="462"/>
        <end position="485"/>
    </location>
</feature>
<dbReference type="InterPro" id="IPR001279">
    <property type="entry name" value="Metallo-B-lactamas"/>
</dbReference>
<sequence>MDQGSAYQSESDKWDHPTDSETSSLREKWRRLAVQQPLLFLFIAAIVGVVWDAKVVEFRIGFWIITALCSAALIALPSSRSRLRSSYGEHKLSWLLSAAAMLMFGSLAIVDHRLQDWQYESASMLSIVGQQSSPHIVEGTLRDAPVLRIHPLEQQRIARDQSPWQTQLNLRVDSYRSGKKMQAIDGNIKITVDGQCDHYLPGDRIRVYGDLYSSGPATNPGGTDRYQSDRRLKTHARMNVDRVEQITLLESGQRSQLVSRSIAMLAGRGRDTLLTTLSESNGPLAVALVIGQRDFVDNPTRDLLLVTGTAHLLSVSGMHLAIVVTLANMIAMLLRFPLSVKVVFILLVCVFYTAITGARPPVMRAALLVTVFTVAIFARRPNQPINTLSLAGLVLLFCNPENVFSMGVQLSFLAVATLLFASGRMGSSTSSIAVKNAIDTDRQFEQLAESSRSAPRRWLRQGLRVVSALTWLSLCVSVISLPLVWHQFNVVSPISVVANVVLGPFLFAALAFGIATSLAGLIHPTLAMLPSMGCGLTISLMRWIIDACAAIPLGHAWLPAPPGYWVVAFYVGIAATMVMPARWNLPRSVARTARLRGCQTKWLRYFWIGVWLFVAALMVSRPTLLPKETIEATFVDVGHGTCVIIRVENEVWLYDCGRLGNEQGSSRGIDQALWSMNVNKLDGVIISHADSDHFNALPGIARRFRVNQVVTPPGMLAEPEQALDRIRDAIAEHDIEVREFAAGELMSVGNREMQILHPPRPRIQGSDNANSLVLQLDHGGKSMILPGDLEPPGTEMLINQDRPLPGGVLMAPHHGSLRMDAEVVLQWARPANTIVSGGRLARRPEVEAMLHQFGSQVDVTSVVGAVRVRIDGDGQIEIRKWLITPW</sequence>
<keyword evidence="10" id="KW-1185">Reference proteome</keyword>
<dbReference type="RefSeq" id="WP_146513708.1">
    <property type="nucleotide sequence ID" value="NZ_SJPI01000001.1"/>
</dbReference>
<dbReference type="PANTHER" id="PTHR30619">
    <property type="entry name" value="DNA INTERNALIZATION/COMPETENCE PROTEIN COMEC/REC2"/>
    <property type="match status" value="1"/>
</dbReference>
<evidence type="ECO:0000256" key="6">
    <source>
        <dbReference type="SAM" id="MobiDB-lite"/>
    </source>
</evidence>
<keyword evidence="4 7" id="KW-1133">Transmembrane helix</keyword>
<dbReference type="PANTHER" id="PTHR30619:SF1">
    <property type="entry name" value="RECOMBINATION PROTEIN 2"/>
    <property type="match status" value="1"/>
</dbReference>
<feature type="transmembrane region" description="Helical" evidence="7">
    <location>
        <begin position="60"/>
        <end position="80"/>
    </location>
</feature>
<keyword evidence="5 7" id="KW-0472">Membrane</keyword>
<keyword evidence="2" id="KW-1003">Cell membrane</keyword>
<keyword evidence="3 7" id="KW-0812">Transmembrane</keyword>
<evidence type="ECO:0000256" key="3">
    <source>
        <dbReference type="ARBA" id="ARBA00022692"/>
    </source>
</evidence>
<feature type="compositionally biased region" description="Basic and acidic residues" evidence="6">
    <location>
        <begin position="10"/>
        <end position="20"/>
    </location>
</feature>
<dbReference type="SUPFAM" id="SSF56281">
    <property type="entry name" value="Metallo-hydrolase/oxidoreductase"/>
    <property type="match status" value="1"/>
</dbReference>
<evidence type="ECO:0000313" key="9">
    <source>
        <dbReference type="EMBL" id="TWT53492.1"/>
    </source>
</evidence>
<dbReference type="GO" id="GO:0005886">
    <property type="term" value="C:plasma membrane"/>
    <property type="evidence" value="ECO:0007669"/>
    <property type="project" value="UniProtKB-SubCell"/>
</dbReference>
<feature type="transmembrane region" description="Helical" evidence="7">
    <location>
        <begin position="362"/>
        <end position="378"/>
    </location>
</feature>
<dbReference type="CDD" id="cd07731">
    <property type="entry name" value="ComA-like_MBL-fold"/>
    <property type="match status" value="1"/>
</dbReference>
<comment type="subcellular location">
    <subcellularLocation>
        <location evidence="1">Cell membrane</location>
        <topology evidence="1">Multi-pass membrane protein</topology>
    </subcellularLocation>
</comment>
<protein>
    <submittedName>
        <fullName evidence="9">ComEC family competence protein</fullName>
    </submittedName>
</protein>
<reference evidence="9 10" key="1">
    <citation type="submission" date="2019-02" db="EMBL/GenBank/DDBJ databases">
        <title>Deep-cultivation of Planctomycetes and their phenomic and genomic characterization uncovers novel biology.</title>
        <authorList>
            <person name="Wiegand S."/>
            <person name="Jogler M."/>
            <person name="Boedeker C."/>
            <person name="Pinto D."/>
            <person name="Vollmers J."/>
            <person name="Rivas-Marin E."/>
            <person name="Kohn T."/>
            <person name="Peeters S.H."/>
            <person name="Heuer A."/>
            <person name="Rast P."/>
            <person name="Oberbeckmann S."/>
            <person name="Bunk B."/>
            <person name="Jeske O."/>
            <person name="Meyerdierks A."/>
            <person name="Storesund J.E."/>
            <person name="Kallscheuer N."/>
            <person name="Luecker S."/>
            <person name="Lage O.M."/>
            <person name="Pohl T."/>
            <person name="Merkel B.J."/>
            <person name="Hornburger P."/>
            <person name="Mueller R.-W."/>
            <person name="Bruemmer F."/>
            <person name="Labrenz M."/>
            <person name="Spormann A.M."/>
            <person name="Op Den Camp H."/>
            <person name="Overmann J."/>
            <person name="Amann R."/>
            <person name="Jetten M.S.M."/>
            <person name="Mascher T."/>
            <person name="Medema M.H."/>
            <person name="Devos D.P."/>
            <person name="Kaster A.-K."/>
            <person name="Ovreas L."/>
            <person name="Rohde M."/>
            <person name="Galperin M.Y."/>
            <person name="Jogler C."/>
        </authorList>
    </citation>
    <scope>NUCLEOTIDE SEQUENCE [LARGE SCALE GENOMIC DNA]</scope>
    <source>
        <strain evidence="9 10">Pla22</strain>
    </source>
</reference>
<dbReference type="Pfam" id="PF03772">
    <property type="entry name" value="Competence"/>
    <property type="match status" value="1"/>
</dbReference>
<evidence type="ECO:0000313" key="10">
    <source>
        <dbReference type="Proteomes" id="UP000316598"/>
    </source>
</evidence>
<feature type="transmembrane region" description="Helical" evidence="7">
    <location>
        <begin position="505"/>
        <end position="528"/>
    </location>
</feature>
<organism evidence="9 10">
    <name type="scientific">Rubripirellula amarantea</name>
    <dbReference type="NCBI Taxonomy" id="2527999"/>
    <lineage>
        <taxon>Bacteria</taxon>
        <taxon>Pseudomonadati</taxon>
        <taxon>Planctomycetota</taxon>
        <taxon>Planctomycetia</taxon>
        <taxon>Pirellulales</taxon>
        <taxon>Pirellulaceae</taxon>
        <taxon>Rubripirellula</taxon>
    </lineage>
</organism>
<evidence type="ECO:0000256" key="5">
    <source>
        <dbReference type="ARBA" id="ARBA00023136"/>
    </source>
</evidence>
<feature type="transmembrane region" description="Helical" evidence="7">
    <location>
        <begin position="403"/>
        <end position="421"/>
    </location>
</feature>
<dbReference type="EMBL" id="SJPI01000001">
    <property type="protein sequence ID" value="TWT53492.1"/>
    <property type="molecule type" value="Genomic_DNA"/>
</dbReference>
<dbReference type="Pfam" id="PF13567">
    <property type="entry name" value="DUF4131"/>
    <property type="match status" value="1"/>
</dbReference>
<feature type="transmembrane region" description="Helical" evidence="7">
    <location>
        <begin position="33"/>
        <end position="53"/>
    </location>
</feature>
<gene>
    <name evidence="9" type="ORF">Pla22_11210</name>
</gene>